<dbReference type="Pfam" id="PF08537">
    <property type="entry name" value="NBP1"/>
    <property type="match status" value="1"/>
</dbReference>
<evidence type="ECO:0000313" key="2">
    <source>
        <dbReference type="EMBL" id="CCK70272.1"/>
    </source>
</evidence>
<sequence length="300" mass="34352">MLDSVRGLLRDFFGDPLAADGRKVEHGSLDDLRRRHFQGTRTGSVVRRRLSQNTVEQRRRRLRSYSEGRAKPSAGSRHRISKTKFNSKGTARGSSGSRMSRMLQNVKSMFSNDAANLDRMKLTSETLTIGTGRSRAGWDTQMRHKIQQSNAFKRKLSELKYDRQQLMLLREWERFQERNAGPSRSLANNGNMPTLEDDRVVLLQRENERLSRQLAVRDSEIQLLKKRLDCLESNTKLRAKDELLDLLSADSNALEEEMDVVPKHSSSEVHSLRNGPEAQTTHSARSFSPVRVDYSMYSSS</sequence>
<dbReference type="Proteomes" id="UP000006310">
    <property type="component" value="Chromosome 4"/>
</dbReference>
<keyword evidence="3" id="KW-1185">Reference proteome</keyword>
<dbReference type="RefSeq" id="XP_022464518.1">
    <property type="nucleotide sequence ID" value="XM_022607976.1"/>
</dbReference>
<dbReference type="OrthoDB" id="4053251at2759"/>
<evidence type="ECO:0000313" key="3">
    <source>
        <dbReference type="Proteomes" id="UP000006310"/>
    </source>
</evidence>
<dbReference type="EMBL" id="HE978317">
    <property type="protein sequence ID" value="CCK70272.1"/>
    <property type="molecule type" value="Genomic_DNA"/>
</dbReference>
<dbReference type="AlphaFoldDB" id="J7RYM4"/>
<organism evidence="2 3">
    <name type="scientific">Huiozyma naganishii (strain ATCC MYA-139 / BCRC 22969 / CBS 8797 / KCTC 17520 / NBRC 10181 / NCYC 3082 / Yp74L-3)</name>
    <name type="common">Yeast</name>
    <name type="synonym">Kazachstania naganishii</name>
    <dbReference type="NCBI Taxonomy" id="1071383"/>
    <lineage>
        <taxon>Eukaryota</taxon>
        <taxon>Fungi</taxon>
        <taxon>Dikarya</taxon>
        <taxon>Ascomycota</taxon>
        <taxon>Saccharomycotina</taxon>
        <taxon>Saccharomycetes</taxon>
        <taxon>Saccharomycetales</taxon>
        <taxon>Saccharomycetaceae</taxon>
        <taxon>Huiozyma</taxon>
    </lineage>
</organism>
<reference evidence="2 3" key="1">
    <citation type="journal article" date="2011" name="Proc. Natl. Acad. Sci. U.S.A.">
        <title>Evolutionary erosion of yeast sex chromosomes by mating-type switching accidents.</title>
        <authorList>
            <person name="Gordon J.L."/>
            <person name="Armisen D."/>
            <person name="Proux-Wera E."/>
            <person name="Oheigeartaigh S.S."/>
            <person name="Byrne K.P."/>
            <person name="Wolfe K.H."/>
        </authorList>
    </citation>
    <scope>NUCLEOTIDE SEQUENCE [LARGE SCALE GENOMIC DNA]</scope>
    <source>
        <strain evidence="3">ATCC MYA-139 / BCRC 22969 / CBS 8797 / CCRC 22969 / KCTC 17520 / NBRC 10181 / NCYC 3082</strain>
    </source>
</reference>
<dbReference type="KEGG" id="kng:KNAG_0D05340"/>
<protein>
    <submittedName>
        <fullName evidence="2">Uncharacterized protein</fullName>
    </submittedName>
</protein>
<feature type="compositionally biased region" description="Polar residues" evidence="1">
    <location>
        <begin position="277"/>
        <end position="286"/>
    </location>
</feature>
<name>J7RYM4_HUIN7</name>
<feature type="region of interest" description="Disordered" evidence="1">
    <location>
        <begin position="258"/>
        <end position="300"/>
    </location>
</feature>
<gene>
    <name evidence="2" type="primary">KNAG0D05340</name>
    <name evidence="2" type="ordered locus">KNAG_0D05340</name>
</gene>
<feature type="compositionally biased region" description="Basic and acidic residues" evidence="1">
    <location>
        <begin position="260"/>
        <end position="271"/>
    </location>
</feature>
<feature type="region of interest" description="Disordered" evidence="1">
    <location>
        <begin position="51"/>
        <end position="98"/>
    </location>
</feature>
<evidence type="ECO:0000256" key="1">
    <source>
        <dbReference type="SAM" id="MobiDB-lite"/>
    </source>
</evidence>
<accession>J7RYM4</accession>
<proteinExistence type="predicted"/>
<dbReference type="InterPro" id="IPR013743">
    <property type="entry name" value="NBP1/CSA1"/>
</dbReference>
<dbReference type="GeneID" id="34525961"/>
<reference evidence="3" key="2">
    <citation type="submission" date="2012-08" db="EMBL/GenBank/DDBJ databases">
        <title>Genome sequence of Kazachstania naganishii.</title>
        <authorList>
            <person name="Gordon J.L."/>
            <person name="Armisen D."/>
            <person name="Proux-Wera E."/>
            <person name="OhEigeartaigh S.S."/>
            <person name="Byrne K.P."/>
            <person name="Wolfe K.H."/>
        </authorList>
    </citation>
    <scope>NUCLEOTIDE SEQUENCE [LARGE SCALE GENOMIC DNA]</scope>
    <source>
        <strain evidence="3">ATCC MYA-139 / BCRC 22969 / CBS 8797 / CCRC 22969 / KCTC 17520 / NBRC 10181 / NCYC 3082</strain>
    </source>
</reference>
<dbReference type="HOGENOM" id="CLU_927694_0_0_1"/>